<gene>
    <name evidence="1" type="ORF">S06H3_56962</name>
</gene>
<accession>X1PJS0</accession>
<proteinExistence type="predicted"/>
<evidence type="ECO:0000313" key="1">
    <source>
        <dbReference type="EMBL" id="GAI56502.1"/>
    </source>
</evidence>
<name>X1PJS0_9ZZZZ</name>
<protein>
    <submittedName>
        <fullName evidence="1">Uncharacterized protein</fullName>
    </submittedName>
</protein>
<organism evidence="1">
    <name type="scientific">marine sediment metagenome</name>
    <dbReference type="NCBI Taxonomy" id="412755"/>
    <lineage>
        <taxon>unclassified sequences</taxon>
        <taxon>metagenomes</taxon>
        <taxon>ecological metagenomes</taxon>
    </lineage>
</organism>
<sequence length="42" mass="4895">MKKEKIKLEKEKETLMIPLYCKALESKKETPIISDNKAKKTS</sequence>
<reference evidence="1" key="1">
    <citation type="journal article" date="2014" name="Front. Microbiol.">
        <title>High frequency of phylogenetically diverse reductive dehalogenase-homologous genes in deep subseafloor sedimentary metagenomes.</title>
        <authorList>
            <person name="Kawai M."/>
            <person name="Futagami T."/>
            <person name="Toyoda A."/>
            <person name="Takaki Y."/>
            <person name="Nishi S."/>
            <person name="Hori S."/>
            <person name="Arai W."/>
            <person name="Tsubouchi T."/>
            <person name="Morono Y."/>
            <person name="Uchiyama I."/>
            <person name="Ito T."/>
            <person name="Fujiyama A."/>
            <person name="Inagaki F."/>
            <person name="Takami H."/>
        </authorList>
    </citation>
    <scope>NUCLEOTIDE SEQUENCE</scope>
    <source>
        <strain evidence="1">Expedition CK06-06</strain>
    </source>
</reference>
<dbReference type="EMBL" id="BARV01036704">
    <property type="protein sequence ID" value="GAI56502.1"/>
    <property type="molecule type" value="Genomic_DNA"/>
</dbReference>
<dbReference type="AlphaFoldDB" id="X1PJS0"/>
<comment type="caution">
    <text evidence="1">The sequence shown here is derived from an EMBL/GenBank/DDBJ whole genome shotgun (WGS) entry which is preliminary data.</text>
</comment>